<dbReference type="EMBL" id="CAADGH010000017">
    <property type="protein sequence ID" value="VFK75205.1"/>
    <property type="molecule type" value="Genomic_DNA"/>
</dbReference>
<keyword evidence="1" id="KW-0812">Transmembrane</keyword>
<dbReference type="AlphaFoldDB" id="A0A451BAA2"/>
<keyword evidence="1" id="KW-0472">Membrane</keyword>
<evidence type="ECO:0000256" key="1">
    <source>
        <dbReference type="SAM" id="Phobius"/>
    </source>
</evidence>
<dbReference type="EMBL" id="CAADFQ010000015">
    <property type="protein sequence ID" value="VFK30408.1"/>
    <property type="molecule type" value="Genomic_DNA"/>
</dbReference>
<reference evidence="3" key="1">
    <citation type="submission" date="2019-02" db="EMBL/GenBank/DDBJ databases">
        <authorList>
            <person name="Gruber-Vodicka R. H."/>
            <person name="Seah K. B. B."/>
        </authorList>
    </citation>
    <scope>NUCLEOTIDE SEQUENCE</scope>
    <source>
        <strain evidence="3">BECK_BZ198</strain>
        <strain evidence="2">BECK_BZ199</strain>
    </source>
</reference>
<feature type="transmembrane region" description="Helical" evidence="1">
    <location>
        <begin position="223"/>
        <end position="243"/>
    </location>
</feature>
<organism evidence="3">
    <name type="scientific">Candidatus Kentrum sp. MB</name>
    <dbReference type="NCBI Taxonomy" id="2138164"/>
    <lineage>
        <taxon>Bacteria</taxon>
        <taxon>Pseudomonadati</taxon>
        <taxon>Pseudomonadota</taxon>
        <taxon>Gammaproteobacteria</taxon>
        <taxon>Candidatus Kentrum</taxon>
    </lineage>
</organism>
<feature type="transmembrane region" description="Helical" evidence="1">
    <location>
        <begin position="54"/>
        <end position="72"/>
    </location>
</feature>
<protein>
    <submittedName>
        <fullName evidence="3">Uncharacterized protein</fullName>
    </submittedName>
</protein>
<evidence type="ECO:0000313" key="2">
    <source>
        <dbReference type="EMBL" id="VFK30408.1"/>
    </source>
</evidence>
<gene>
    <name evidence="3" type="ORF">BECKMB1821H_GA0114242_101738</name>
    <name evidence="2" type="ORF">BECKMB1821I_GA0114274_101538</name>
</gene>
<proteinExistence type="predicted"/>
<sequence length="245" mass="28218">MKLNVSLLLNTTIAIEIPMIVELASGFSTLEESLIAFTLTFVWLSLQKVNGAKYAAFVLLIPYSIGIFSTIYQSNLEFSYRLLLEVLLYGNRQLTNEKTLDIFSNFYCPISILGFTLSKRMGLIDDLIRYGLWQHGTVRRITDLILRVLTLIDLASELFFRITIGLEARYIDIGSWRKKLKKFKLWAPDLFRSMILSELARNDYLIATGIRIHKMRSNKEKGVLWIEIAAIFLLVVTIILLIFTH</sequence>
<name>A0A451BAA2_9GAMM</name>
<keyword evidence="1" id="KW-1133">Transmembrane helix</keyword>
<accession>A0A451BAA2</accession>
<evidence type="ECO:0000313" key="3">
    <source>
        <dbReference type="EMBL" id="VFK75205.1"/>
    </source>
</evidence>